<dbReference type="InterPro" id="IPR052022">
    <property type="entry name" value="26kDa_periplasmic_antigen"/>
</dbReference>
<dbReference type="RefSeq" id="WP_124195251.1">
    <property type="nucleotide sequence ID" value="NZ_REGA01000005.1"/>
</dbReference>
<evidence type="ECO:0000313" key="1">
    <source>
        <dbReference type="EMBL" id="RQG95536.1"/>
    </source>
</evidence>
<accession>A0A3N6MM75</accession>
<protein>
    <submittedName>
        <fullName evidence="1">DUF541 domain-containing protein</fullName>
    </submittedName>
</protein>
<gene>
    <name evidence="1" type="ORF">EA473_08795</name>
</gene>
<evidence type="ECO:0000313" key="2">
    <source>
        <dbReference type="Proteomes" id="UP000282323"/>
    </source>
</evidence>
<keyword evidence="2" id="KW-1185">Reference proteome</keyword>
<dbReference type="PANTHER" id="PTHR34387">
    <property type="entry name" value="SLR1258 PROTEIN"/>
    <property type="match status" value="1"/>
</dbReference>
<dbReference type="Proteomes" id="UP000282323">
    <property type="component" value="Unassembled WGS sequence"/>
</dbReference>
<dbReference type="PANTHER" id="PTHR34387:SF2">
    <property type="entry name" value="SLR1258 PROTEIN"/>
    <property type="match status" value="1"/>
</dbReference>
<dbReference type="InterPro" id="IPR007497">
    <property type="entry name" value="SIMPL/DUF541"/>
</dbReference>
<dbReference type="Pfam" id="PF04402">
    <property type="entry name" value="SIMPL"/>
    <property type="match status" value="1"/>
</dbReference>
<dbReference type="Gene3D" id="3.30.70.2970">
    <property type="entry name" value="Protein of unknown function (DUF541), domain 2"/>
    <property type="match status" value="1"/>
</dbReference>
<dbReference type="EMBL" id="REGA01000005">
    <property type="protein sequence ID" value="RQG95536.1"/>
    <property type="molecule type" value="Genomic_DNA"/>
</dbReference>
<dbReference type="GO" id="GO:0006974">
    <property type="term" value="P:DNA damage response"/>
    <property type="evidence" value="ECO:0007669"/>
    <property type="project" value="TreeGrafter"/>
</dbReference>
<dbReference type="Gene3D" id="3.30.110.170">
    <property type="entry name" value="Protein of unknown function (DUF541), domain 1"/>
    <property type="match status" value="1"/>
</dbReference>
<reference evidence="1 2" key="1">
    <citation type="submission" date="2018-10" db="EMBL/GenBank/DDBJ databases">
        <title>Natrarchaeobius chitinivorans gen. nov., sp. nov., and Natrarchaeobius haloalkaliphilus sp. nov., alkaliphilic, chitin-utilizing haloarchaea from hypersaline alkaline lakes.</title>
        <authorList>
            <person name="Sorokin D.Y."/>
            <person name="Elcheninov A.G."/>
            <person name="Kostrikina N.A."/>
            <person name="Bale N.J."/>
            <person name="Sinninghe Damste J.S."/>
            <person name="Khijniak T.V."/>
            <person name="Kublanov I.V."/>
            <person name="Toshchakov S.V."/>
        </authorList>
    </citation>
    <scope>NUCLEOTIDE SEQUENCE [LARGE SCALE GENOMIC DNA]</scope>
    <source>
        <strain evidence="1 2">AArcht4T</strain>
    </source>
</reference>
<name>A0A3N6MM75_NATCH</name>
<proteinExistence type="predicted"/>
<dbReference type="OrthoDB" id="275294at2157"/>
<organism evidence="1 2">
    <name type="scientific">Natrarchaeobius chitinivorans</name>
    <dbReference type="NCBI Taxonomy" id="1679083"/>
    <lineage>
        <taxon>Archaea</taxon>
        <taxon>Methanobacteriati</taxon>
        <taxon>Methanobacteriota</taxon>
        <taxon>Stenosarchaea group</taxon>
        <taxon>Halobacteria</taxon>
        <taxon>Halobacteriales</taxon>
        <taxon>Natrialbaceae</taxon>
        <taxon>Natrarchaeobius</taxon>
    </lineage>
</organism>
<comment type="caution">
    <text evidence="1">The sequence shown here is derived from an EMBL/GenBank/DDBJ whole genome shotgun (WGS) entry which is preliminary data.</text>
</comment>
<dbReference type="AlphaFoldDB" id="A0A3N6MM75"/>
<sequence>MSTRTITTTATAQRKQTPDRATVEVIAIGEGDSVSVARTTARDCATTIRESVTAVSADQIRTVNLQAESTAEMFDPATDAAYQATEHLHIECVPEAAEEVVVEVTDAGGTVRTVQFSLHEEVHRQLQNEALTGAMERAQEKAELIAATDGLYLAGIQNVTTNDVGTGMESIVDEALASGPDTDVCPNPITISESVEVTHELTED</sequence>